<organism evidence="1 2">
    <name type="scientific">Parathielavia appendiculata</name>
    <dbReference type="NCBI Taxonomy" id="2587402"/>
    <lineage>
        <taxon>Eukaryota</taxon>
        <taxon>Fungi</taxon>
        <taxon>Dikarya</taxon>
        <taxon>Ascomycota</taxon>
        <taxon>Pezizomycotina</taxon>
        <taxon>Sordariomycetes</taxon>
        <taxon>Sordariomycetidae</taxon>
        <taxon>Sordariales</taxon>
        <taxon>Chaetomiaceae</taxon>
        <taxon>Parathielavia</taxon>
    </lineage>
</organism>
<sequence length="146" mass="16556">MRLLCLTIASFSFPVTMHDSDRCVGLLGFEEMLQGPPGSTTRWTGPTVDMSRLPETPKSILHHRSNFHPQRGSQQLSWISLARLAQSVERETLMQETMSCRGFISRLWVRPPRRAQFPSTIELYLFPSSSIFCISCRRLSGLAELG</sequence>
<evidence type="ECO:0000313" key="2">
    <source>
        <dbReference type="Proteomes" id="UP001302602"/>
    </source>
</evidence>
<keyword evidence="2" id="KW-1185">Reference proteome</keyword>
<reference evidence="1" key="2">
    <citation type="submission" date="2023-05" db="EMBL/GenBank/DDBJ databases">
        <authorList>
            <consortium name="Lawrence Berkeley National Laboratory"/>
            <person name="Steindorff A."/>
            <person name="Hensen N."/>
            <person name="Bonometti L."/>
            <person name="Westerberg I."/>
            <person name="Brannstrom I.O."/>
            <person name="Guillou S."/>
            <person name="Cros-Aarteil S."/>
            <person name="Calhoun S."/>
            <person name="Haridas S."/>
            <person name="Kuo A."/>
            <person name="Mondo S."/>
            <person name="Pangilinan J."/>
            <person name="Riley R."/>
            <person name="Labutti K."/>
            <person name="Andreopoulos B."/>
            <person name="Lipzen A."/>
            <person name="Chen C."/>
            <person name="Yanf M."/>
            <person name="Daum C."/>
            <person name="Ng V."/>
            <person name="Clum A."/>
            <person name="Ohm R."/>
            <person name="Martin F."/>
            <person name="Silar P."/>
            <person name="Natvig D."/>
            <person name="Lalanne C."/>
            <person name="Gautier V."/>
            <person name="Ament-Velasquez S.L."/>
            <person name="Kruys A."/>
            <person name="Hutchinson M.I."/>
            <person name="Powell A.J."/>
            <person name="Barry K."/>
            <person name="Miller A.N."/>
            <person name="Grigoriev I.V."/>
            <person name="Debuchy R."/>
            <person name="Gladieux P."/>
            <person name="Thoren M.H."/>
            <person name="Johannesson H."/>
        </authorList>
    </citation>
    <scope>NUCLEOTIDE SEQUENCE</scope>
    <source>
        <strain evidence="1">CBS 731.68</strain>
    </source>
</reference>
<dbReference type="RefSeq" id="XP_062645951.1">
    <property type="nucleotide sequence ID" value="XM_062787646.1"/>
</dbReference>
<gene>
    <name evidence="1" type="ORF">N657DRAFT_493453</name>
</gene>
<dbReference type="GeneID" id="87824416"/>
<reference evidence="1" key="1">
    <citation type="journal article" date="2023" name="Mol. Phylogenet. Evol.">
        <title>Genome-scale phylogeny and comparative genomics of the fungal order Sordariales.</title>
        <authorList>
            <person name="Hensen N."/>
            <person name="Bonometti L."/>
            <person name="Westerberg I."/>
            <person name="Brannstrom I.O."/>
            <person name="Guillou S."/>
            <person name="Cros-Aarteil S."/>
            <person name="Calhoun S."/>
            <person name="Haridas S."/>
            <person name="Kuo A."/>
            <person name="Mondo S."/>
            <person name="Pangilinan J."/>
            <person name="Riley R."/>
            <person name="LaButti K."/>
            <person name="Andreopoulos B."/>
            <person name="Lipzen A."/>
            <person name="Chen C."/>
            <person name="Yan M."/>
            <person name="Daum C."/>
            <person name="Ng V."/>
            <person name="Clum A."/>
            <person name="Steindorff A."/>
            <person name="Ohm R.A."/>
            <person name="Martin F."/>
            <person name="Silar P."/>
            <person name="Natvig D.O."/>
            <person name="Lalanne C."/>
            <person name="Gautier V."/>
            <person name="Ament-Velasquez S.L."/>
            <person name="Kruys A."/>
            <person name="Hutchinson M.I."/>
            <person name="Powell A.J."/>
            <person name="Barry K."/>
            <person name="Miller A.N."/>
            <person name="Grigoriev I.V."/>
            <person name="Debuchy R."/>
            <person name="Gladieux P."/>
            <person name="Hiltunen Thoren M."/>
            <person name="Johannesson H."/>
        </authorList>
    </citation>
    <scope>NUCLEOTIDE SEQUENCE</scope>
    <source>
        <strain evidence="1">CBS 731.68</strain>
    </source>
</reference>
<accession>A0AAN6Z1J9</accession>
<protein>
    <submittedName>
        <fullName evidence="1">Uncharacterized protein</fullName>
    </submittedName>
</protein>
<dbReference type="AlphaFoldDB" id="A0AAN6Z1J9"/>
<comment type="caution">
    <text evidence="1">The sequence shown here is derived from an EMBL/GenBank/DDBJ whole genome shotgun (WGS) entry which is preliminary data.</text>
</comment>
<dbReference type="Proteomes" id="UP001302602">
    <property type="component" value="Unassembled WGS sequence"/>
</dbReference>
<proteinExistence type="predicted"/>
<name>A0AAN6Z1J9_9PEZI</name>
<evidence type="ECO:0000313" key="1">
    <source>
        <dbReference type="EMBL" id="KAK4122180.1"/>
    </source>
</evidence>
<dbReference type="EMBL" id="MU853231">
    <property type="protein sequence ID" value="KAK4122180.1"/>
    <property type="molecule type" value="Genomic_DNA"/>
</dbReference>